<gene>
    <name evidence="1" type="ORF">HNP33_004070</name>
</gene>
<keyword evidence="2" id="KW-1185">Reference proteome</keyword>
<sequence>MQGVKPIEEALHQVAGAYTIEKSRVETEHAQASEPAKSLFARAGAVIKKTAEVADNLDKIRKAGEGTYTLAASVGPLLVTWIQSLPKQ</sequence>
<proteinExistence type="predicted"/>
<evidence type="ECO:0000313" key="1">
    <source>
        <dbReference type="EMBL" id="MBB6579946.1"/>
    </source>
</evidence>
<organism evidence="1 2">
    <name type="scientific">Comamonas odontotermitis</name>
    <dbReference type="NCBI Taxonomy" id="379895"/>
    <lineage>
        <taxon>Bacteria</taxon>
        <taxon>Pseudomonadati</taxon>
        <taxon>Pseudomonadota</taxon>
        <taxon>Betaproteobacteria</taxon>
        <taxon>Burkholderiales</taxon>
        <taxon>Comamonadaceae</taxon>
        <taxon>Comamonas</taxon>
    </lineage>
</organism>
<name>A0ABR6RLE4_9BURK</name>
<dbReference type="EMBL" id="JACHKZ010000045">
    <property type="protein sequence ID" value="MBB6579946.1"/>
    <property type="molecule type" value="Genomic_DNA"/>
</dbReference>
<comment type="caution">
    <text evidence="1">The sequence shown here is derived from an EMBL/GenBank/DDBJ whole genome shotgun (WGS) entry which is preliminary data.</text>
</comment>
<evidence type="ECO:0000313" key="2">
    <source>
        <dbReference type="Proteomes" id="UP000562492"/>
    </source>
</evidence>
<dbReference type="Proteomes" id="UP000562492">
    <property type="component" value="Unassembled WGS sequence"/>
</dbReference>
<protein>
    <submittedName>
        <fullName evidence="1">Uncharacterized protein</fullName>
    </submittedName>
</protein>
<reference evidence="1 2" key="1">
    <citation type="submission" date="2020-08" db="EMBL/GenBank/DDBJ databases">
        <title>Functional genomics of gut bacteria from endangered species of beetles.</title>
        <authorList>
            <person name="Carlos-Shanley C."/>
        </authorList>
    </citation>
    <scope>NUCLEOTIDE SEQUENCE [LARGE SCALE GENOMIC DNA]</scope>
    <source>
        <strain evidence="1 2">S00124</strain>
    </source>
</reference>
<accession>A0ABR6RLE4</accession>